<dbReference type="RefSeq" id="WP_109998935.1">
    <property type="nucleotide sequence ID" value="NZ_QGTZ01000003.1"/>
</dbReference>
<organism evidence="9 10">
    <name type="scientific">Paenibacillus pabuli</name>
    <dbReference type="NCBI Taxonomy" id="1472"/>
    <lineage>
        <taxon>Bacteria</taxon>
        <taxon>Bacillati</taxon>
        <taxon>Bacillota</taxon>
        <taxon>Bacilli</taxon>
        <taxon>Bacillales</taxon>
        <taxon>Paenibacillaceae</taxon>
        <taxon>Paenibacillus</taxon>
    </lineage>
</organism>
<keyword evidence="2 5" id="KW-0645">Protease</keyword>
<dbReference type="Pfam" id="PF00082">
    <property type="entry name" value="Peptidase_S8"/>
    <property type="match status" value="1"/>
</dbReference>
<dbReference type="AlphaFoldDB" id="A0A855Y1F6"/>
<evidence type="ECO:0000256" key="1">
    <source>
        <dbReference type="ARBA" id="ARBA00011073"/>
    </source>
</evidence>
<dbReference type="InterPro" id="IPR022398">
    <property type="entry name" value="Peptidase_S8_His-AS"/>
</dbReference>
<dbReference type="Gene3D" id="2.60.120.380">
    <property type="match status" value="1"/>
</dbReference>
<dbReference type="InterPro" id="IPR023828">
    <property type="entry name" value="Peptidase_S8_Ser-AS"/>
</dbReference>
<evidence type="ECO:0000256" key="6">
    <source>
        <dbReference type="RuleBase" id="RU003355"/>
    </source>
</evidence>
<feature type="active site" description="Charge relay system" evidence="5">
    <location>
        <position position="431"/>
    </location>
</feature>
<keyword evidence="4 5" id="KW-0720">Serine protease</keyword>
<dbReference type="PRINTS" id="PR00723">
    <property type="entry name" value="SUBTILISIN"/>
</dbReference>
<dbReference type="SUPFAM" id="SSF52743">
    <property type="entry name" value="Subtilisin-like"/>
    <property type="match status" value="1"/>
</dbReference>
<name>A0A855Y1F6_9BACL</name>
<feature type="active site" description="Charge relay system" evidence="5">
    <location>
        <position position="223"/>
    </location>
</feature>
<comment type="caution">
    <text evidence="9">The sequence shown here is derived from an EMBL/GenBank/DDBJ whole genome shotgun (WGS) entry which is preliminary data.</text>
</comment>
<dbReference type="PANTHER" id="PTHR43806:SF65">
    <property type="entry name" value="SERINE PROTEASE APRX"/>
    <property type="match status" value="1"/>
</dbReference>
<dbReference type="InterPro" id="IPR036852">
    <property type="entry name" value="Peptidase_S8/S53_dom_sf"/>
</dbReference>
<dbReference type="GO" id="GO:0004252">
    <property type="term" value="F:serine-type endopeptidase activity"/>
    <property type="evidence" value="ECO:0007669"/>
    <property type="project" value="UniProtKB-UniRule"/>
</dbReference>
<evidence type="ECO:0000256" key="2">
    <source>
        <dbReference type="ARBA" id="ARBA00022670"/>
    </source>
</evidence>
<evidence type="ECO:0000256" key="5">
    <source>
        <dbReference type="PROSITE-ProRule" id="PRU01240"/>
    </source>
</evidence>
<dbReference type="EMBL" id="QGTZ01000003">
    <property type="protein sequence ID" value="PWW43399.1"/>
    <property type="molecule type" value="Genomic_DNA"/>
</dbReference>
<feature type="chain" id="PRO_5033011795" evidence="7">
    <location>
        <begin position="28"/>
        <end position="606"/>
    </location>
</feature>
<dbReference type="PROSITE" id="PS51892">
    <property type="entry name" value="SUBTILASE"/>
    <property type="match status" value="1"/>
</dbReference>
<dbReference type="PROSITE" id="PS00136">
    <property type="entry name" value="SUBTILASE_ASP"/>
    <property type="match status" value="1"/>
</dbReference>
<dbReference type="InterPro" id="IPR000209">
    <property type="entry name" value="Peptidase_S8/S53_dom"/>
</dbReference>
<dbReference type="PROSITE" id="PS00137">
    <property type="entry name" value="SUBTILASE_HIS"/>
    <property type="match status" value="1"/>
</dbReference>
<proteinExistence type="inferred from homology"/>
<protein>
    <submittedName>
        <fullName evidence="9">Subtilase family protein</fullName>
    </submittedName>
</protein>
<sequence>MNSKKFVKRISLCVLSCLLVLPATVSANGVQITPDHFPFIKSLPTPEVQVNLMDSESDLTETSLSINLNRMEYNTLAVPSKILDKLKDRLQSKALYAQEKIEVSIMLKYDAVVTKEEFIEREWEIFNGNITDLNGFGGYSFFAALTADEIEQLVHLEEIASLSTPDDVVSVYGEPDEHQSEVYLNGATEMTGIKKGRSDYGVTGNRDGKASYSKNDSVIAVIDTGIDGGHIDLSGGKILGWKDFVNTSSTTAYDDLGHGTHVASIAAGTGAGDPGVETGVAPGAALVGIKVCSSNTNCSTQNILNAMDWVIANKDTYGIDIINMSIGSSGSTNASFCNKVSSAANNGILTVVAAGNTSGGSDYGSLNLFAKCSDVLSVANVADPYEGGWYLNPSSNRGTGSVGPTLAAPGTSIRAAKANSTSEYITYSGTSMASPMIAGLAALMLQASNGSLNYDFKIEDYGMSGYDKVYGNGLILGHQTIKAASGSSTGSFDNYRNHIRAQTNIAASNINLYNIKVNSTDAYFANTLIINNENGADLDLFIWKPGVEPIQNGQLRLDLAIQSSAGDLPQETISFKPTATGNYTIGVLAYDSATYALDWAGQISIP</sequence>
<dbReference type="Proteomes" id="UP000247078">
    <property type="component" value="Unassembled WGS sequence"/>
</dbReference>
<feature type="signal peptide" evidence="7">
    <location>
        <begin position="1"/>
        <end position="27"/>
    </location>
</feature>
<gene>
    <name evidence="9" type="ORF">DET56_103447</name>
</gene>
<dbReference type="Gene3D" id="3.40.50.200">
    <property type="entry name" value="Peptidase S8/S53 domain"/>
    <property type="match status" value="1"/>
</dbReference>
<reference evidence="9 10" key="1">
    <citation type="submission" date="2018-05" db="EMBL/GenBank/DDBJ databases">
        <title>Freshwater and sediment microbial communities from various areas in North America, analyzing microbe dynamics in response to fracking.</title>
        <authorList>
            <person name="Lamendella R."/>
        </authorList>
    </citation>
    <scope>NUCLEOTIDE SEQUENCE [LARGE SCALE GENOMIC DNA]</scope>
    <source>
        <strain evidence="9 10">DB-3</strain>
    </source>
</reference>
<accession>A0A855Y1F6</accession>
<dbReference type="InterPro" id="IPR023827">
    <property type="entry name" value="Peptidase_S8_Asp-AS"/>
</dbReference>
<dbReference type="InterPro" id="IPR015500">
    <property type="entry name" value="Peptidase_S8_subtilisin-rel"/>
</dbReference>
<keyword evidence="7" id="KW-0732">Signal</keyword>
<feature type="domain" description="Peptidase S8/S53" evidence="8">
    <location>
        <begin position="215"/>
        <end position="450"/>
    </location>
</feature>
<evidence type="ECO:0000313" key="9">
    <source>
        <dbReference type="EMBL" id="PWW43399.1"/>
    </source>
</evidence>
<evidence type="ECO:0000256" key="4">
    <source>
        <dbReference type="ARBA" id="ARBA00022825"/>
    </source>
</evidence>
<keyword evidence="3 5" id="KW-0378">Hydrolase</keyword>
<dbReference type="GO" id="GO:0006508">
    <property type="term" value="P:proteolysis"/>
    <property type="evidence" value="ECO:0007669"/>
    <property type="project" value="UniProtKB-KW"/>
</dbReference>
<dbReference type="InterPro" id="IPR050131">
    <property type="entry name" value="Peptidase_S8_subtilisin-like"/>
</dbReference>
<comment type="similarity">
    <text evidence="1 5 6">Belongs to the peptidase S8 family.</text>
</comment>
<evidence type="ECO:0000259" key="8">
    <source>
        <dbReference type="Pfam" id="PF00082"/>
    </source>
</evidence>
<dbReference type="PROSITE" id="PS00138">
    <property type="entry name" value="SUBTILASE_SER"/>
    <property type="match status" value="1"/>
</dbReference>
<feature type="active site" description="Charge relay system" evidence="5">
    <location>
        <position position="258"/>
    </location>
</feature>
<evidence type="ECO:0000256" key="7">
    <source>
        <dbReference type="SAM" id="SignalP"/>
    </source>
</evidence>
<dbReference type="PANTHER" id="PTHR43806">
    <property type="entry name" value="PEPTIDASE S8"/>
    <property type="match status" value="1"/>
</dbReference>
<evidence type="ECO:0000313" key="10">
    <source>
        <dbReference type="Proteomes" id="UP000247078"/>
    </source>
</evidence>
<evidence type="ECO:0000256" key="3">
    <source>
        <dbReference type="ARBA" id="ARBA00022801"/>
    </source>
</evidence>